<dbReference type="EMBL" id="CP010086">
    <property type="protein sequence ID" value="AJG98281.1"/>
    <property type="molecule type" value="Genomic_DNA"/>
</dbReference>
<sequence length="83" mass="9384">MCIYLGSCFKYECTLEKAIYGNPDSNIAREISNEKQQKIIKVIEEGKAVENIRVMTDTIVDITEQINLLALNEITEAARDGEM</sequence>
<accession>A0A0B5QJA2</accession>
<dbReference type="RefSeq" id="WP_041895570.1">
    <property type="nucleotide sequence ID" value="NZ_CP010086.2"/>
</dbReference>
<evidence type="ECO:0000313" key="1">
    <source>
        <dbReference type="EMBL" id="AJG98281.1"/>
    </source>
</evidence>
<dbReference type="AlphaFoldDB" id="A0A0B5QJA2"/>
<name>A0A0B5QJA2_CLOBE</name>
<protein>
    <recommendedName>
        <fullName evidence="3">Methyl-accepting transducer domain-containing protein</fullName>
    </recommendedName>
</protein>
<dbReference type="KEGG" id="cbei:LF65_01677"/>
<evidence type="ECO:0008006" key="3">
    <source>
        <dbReference type="Google" id="ProtNLM"/>
    </source>
</evidence>
<dbReference type="SUPFAM" id="SSF58104">
    <property type="entry name" value="Methyl-accepting chemotaxis protein (MCP) signaling domain"/>
    <property type="match status" value="1"/>
</dbReference>
<dbReference type="Proteomes" id="UP000031866">
    <property type="component" value="Chromosome"/>
</dbReference>
<proteinExistence type="predicted"/>
<dbReference type="Gene3D" id="1.10.287.950">
    <property type="entry name" value="Methyl-accepting chemotaxis protein"/>
    <property type="match status" value="1"/>
</dbReference>
<gene>
    <name evidence="1" type="ORF">LF65_01677</name>
</gene>
<evidence type="ECO:0000313" key="2">
    <source>
        <dbReference type="Proteomes" id="UP000031866"/>
    </source>
</evidence>
<dbReference type="STRING" id="1520.LF65_01677"/>
<reference evidence="2" key="1">
    <citation type="submission" date="2014-12" db="EMBL/GenBank/DDBJ databases">
        <title>Genome sequence of Clostridium beijerinckii strain 59B.</title>
        <authorList>
            <person name="Little G.T."/>
            <person name="Minton N.P."/>
        </authorList>
    </citation>
    <scope>NUCLEOTIDE SEQUENCE [LARGE SCALE GENOMIC DNA]</scope>
    <source>
        <strain evidence="2">59B</strain>
    </source>
</reference>
<organism evidence="1 2">
    <name type="scientific">Clostridium beijerinckii</name>
    <name type="common">Clostridium MP</name>
    <dbReference type="NCBI Taxonomy" id="1520"/>
    <lineage>
        <taxon>Bacteria</taxon>
        <taxon>Bacillati</taxon>
        <taxon>Bacillota</taxon>
        <taxon>Clostridia</taxon>
        <taxon>Eubacteriales</taxon>
        <taxon>Clostridiaceae</taxon>
        <taxon>Clostridium</taxon>
    </lineage>
</organism>